<dbReference type="AlphaFoldDB" id="A0A6A3GRK8"/>
<proteinExistence type="predicted"/>
<comment type="caution">
    <text evidence="2">The sequence shown here is derived from an EMBL/GenBank/DDBJ whole genome shotgun (WGS) entry which is preliminary data.</text>
</comment>
<organism evidence="2 4">
    <name type="scientific">Phytophthora rubi</name>
    <dbReference type="NCBI Taxonomy" id="129364"/>
    <lineage>
        <taxon>Eukaryota</taxon>
        <taxon>Sar</taxon>
        <taxon>Stramenopiles</taxon>
        <taxon>Oomycota</taxon>
        <taxon>Peronosporomycetes</taxon>
        <taxon>Peronosporales</taxon>
        <taxon>Peronosporaceae</taxon>
        <taxon>Phytophthora</taxon>
    </lineage>
</organism>
<evidence type="ECO:0000313" key="4">
    <source>
        <dbReference type="Proteomes" id="UP000429607"/>
    </source>
</evidence>
<reference evidence="2 4" key="1">
    <citation type="submission" date="2018-09" db="EMBL/GenBank/DDBJ databases">
        <title>Genomic investigation of the strawberry pathogen Phytophthora fragariae indicates pathogenicity is determined by transcriptional variation in three key races.</title>
        <authorList>
            <person name="Adams T.M."/>
            <person name="Armitage A.D."/>
            <person name="Sobczyk M.K."/>
            <person name="Bates H.J."/>
            <person name="Dunwell J.M."/>
            <person name="Nellist C.F."/>
            <person name="Harrison R.J."/>
        </authorList>
    </citation>
    <scope>NUCLEOTIDE SEQUENCE [LARGE SCALE GENOMIC DNA]</scope>
    <source>
        <strain evidence="2 4">SCRP249</strain>
        <strain evidence="3 5">SCRP333</strain>
    </source>
</reference>
<name>A0A6A3GRK8_9STRA</name>
<feature type="signal peptide" evidence="1">
    <location>
        <begin position="1"/>
        <end position="34"/>
    </location>
</feature>
<evidence type="ECO:0000313" key="3">
    <source>
        <dbReference type="EMBL" id="KAE9265296.1"/>
    </source>
</evidence>
<protein>
    <submittedName>
        <fullName evidence="2">Uncharacterized protein</fullName>
    </submittedName>
</protein>
<dbReference type="EMBL" id="QXFT01007948">
    <property type="protein sequence ID" value="KAE9265296.1"/>
    <property type="molecule type" value="Genomic_DNA"/>
</dbReference>
<dbReference type="Proteomes" id="UP000434957">
    <property type="component" value="Unassembled WGS sequence"/>
</dbReference>
<keyword evidence="5" id="KW-1185">Reference proteome</keyword>
<keyword evidence="1" id="KW-0732">Signal</keyword>
<evidence type="ECO:0000256" key="1">
    <source>
        <dbReference type="SAM" id="SignalP"/>
    </source>
</evidence>
<accession>A0A6A3GRK8</accession>
<feature type="chain" id="PRO_5036163980" evidence="1">
    <location>
        <begin position="35"/>
        <end position="66"/>
    </location>
</feature>
<sequence length="66" mass="7094">MPCLHFVGLRPGHLRTNATLFILGFLKVVLQAIACSTIRSGQSCGHGSDLFFLLCGEPTSTSGYRP</sequence>
<evidence type="ECO:0000313" key="5">
    <source>
        <dbReference type="Proteomes" id="UP000434957"/>
    </source>
</evidence>
<dbReference type="Proteomes" id="UP000429607">
    <property type="component" value="Unassembled WGS sequence"/>
</dbReference>
<dbReference type="EMBL" id="QXFV01008136">
    <property type="protein sequence ID" value="KAE8957258.1"/>
    <property type="molecule type" value="Genomic_DNA"/>
</dbReference>
<evidence type="ECO:0000313" key="2">
    <source>
        <dbReference type="EMBL" id="KAE8957258.1"/>
    </source>
</evidence>
<gene>
    <name evidence="2" type="ORF">PR001_g31439</name>
    <name evidence="3" type="ORF">PR003_g32502</name>
</gene>